<evidence type="ECO:0000313" key="2">
    <source>
        <dbReference type="Proteomes" id="UP001157502"/>
    </source>
</evidence>
<keyword evidence="2" id="KW-1185">Reference proteome</keyword>
<dbReference type="EMBL" id="CM055731">
    <property type="protein sequence ID" value="KAJ8013344.1"/>
    <property type="molecule type" value="Genomic_DNA"/>
</dbReference>
<organism evidence="1 2">
    <name type="scientific">Dallia pectoralis</name>
    <name type="common">Alaska blackfish</name>
    <dbReference type="NCBI Taxonomy" id="75939"/>
    <lineage>
        <taxon>Eukaryota</taxon>
        <taxon>Metazoa</taxon>
        <taxon>Chordata</taxon>
        <taxon>Craniata</taxon>
        <taxon>Vertebrata</taxon>
        <taxon>Euteleostomi</taxon>
        <taxon>Actinopterygii</taxon>
        <taxon>Neopterygii</taxon>
        <taxon>Teleostei</taxon>
        <taxon>Protacanthopterygii</taxon>
        <taxon>Esociformes</taxon>
        <taxon>Umbridae</taxon>
        <taxon>Dallia</taxon>
    </lineage>
</organism>
<dbReference type="Proteomes" id="UP001157502">
    <property type="component" value="Chromosome 4"/>
</dbReference>
<proteinExistence type="predicted"/>
<accession>A0ACC2HBI1</accession>
<protein>
    <submittedName>
        <fullName evidence="1">Uncharacterized protein</fullName>
    </submittedName>
</protein>
<comment type="caution">
    <text evidence="1">The sequence shown here is derived from an EMBL/GenBank/DDBJ whole genome shotgun (WGS) entry which is preliminary data.</text>
</comment>
<name>A0ACC2HBI1_DALPE</name>
<reference evidence="1" key="1">
    <citation type="submission" date="2021-05" db="EMBL/GenBank/DDBJ databases">
        <authorList>
            <person name="Pan Q."/>
            <person name="Jouanno E."/>
            <person name="Zahm M."/>
            <person name="Klopp C."/>
            <person name="Cabau C."/>
            <person name="Louis A."/>
            <person name="Berthelot C."/>
            <person name="Parey E."/>
            <person name="Roest Crollius H."/>
            <person name="Montfort J."/>
            <person name="Robinson-Rechavi M."/>
            <person name="Bouchez O."/>
            <person name="Lampietro C."/>
            <person name="Lopez Roques C."/>
            <person name="Donnadieu C."/>
            <person name="Postlethwait J."/>
            <person name="Bobe J."/>
            <person name="Dillon D."/>
            <person name="Chandos A."/>
            <person name="von Hippel F."/>
            <person name="Guiguen Y."/>
        </authorList>
    </citation>
    <scope>NUCLEOTIDE SEQUENCE</scope>
    <source>
        <strain evidence="1">YG-Jan2019</strain>
    </source>
</reference>
<sequence>MSPDPWAETETRFDAGLRHGTVTMPSNKYSAVVSSSKEPCETEFSSGLMNDYNDVILIGSRDDQHSFVLASAALSLAPLSLEHVRQGPICCASNTEDDIVRHKGTARLQSGQRQLDDQHGYGVVPARG</sequence>
<evidence type="ECO:0000313" key="1">
    <source>
        <dbReference type="EMBL" id="KAJ8013344.1"/>
    </source>
</evidence>
<gene>
    <name evidence="1" type="ORF">DPEC_G00052290</name>
</gene>